<keyword evidence="2" id="KW-1185">Reference proteome</keyword>
<dbReference type="EMBL" id="JARQZJ010000002">
    <property type="protein sequence ID" value="KAK9870078.1"/>
    <property type="molecule type" value="Genomic_DNA"/>
</dbReference>
<accession>A0AAW1TNU2</accession>
<protein>
    <submittedName>
        <fullName evidence="1">Uncharacterized protein</fullName>
    </submittedName>
</protein>
<organism evidence="1 2">
    <name type="scientific">Henosepilachna vigintioctopunctata</name>
    <dbReference type="NCBI Taxonomy" id="420089"/>
    <lineage>
        <taxon>Eukaryota</taxon>
        <taxon>Metazoa</taxon>
        <taxon>Ecdysozoa</taxon>
        <taxon>Arthropoda</taxon>
        <taxon>Hexapoda</taxon>
        <taxon>Insecta</taxon>
        <taxon>Pterygota</taxon>
        <taxon>Neoptera</taxon>
        <taxon>Endopterygota</taxon>
        <taxon>Coleoptera</taxon>
        <taxon>Polyphaga</taxon>
        <taxon>Cucujiformia</taxon>
        <taxon>Coccinelloidea</taxon>
        <taxon>Coccinellidae</taxon>
        <taxon>Epilachninae</taxon>
        <taxon>Epilachnini</taxon>
        <taxon>Henosepilachna</taxon>
    </lineage>
</organism>
<evidence type="ECO:0000313" key="1">
    <source>
        <dbReference type="EMBL" id="KAK9870078.1"/>
    </source>
</evidence>
<comment type="caution">
    <text evidence="1">The sequence shown here is derived from an EMBL/GenBank/DDBJ whole genome shotgun (WGS) entry which is preliminary data.</text>
</comment>
<evidence type="ECO:0000313" key="2">
    <source>
        <dbReference type="Proteomes" id="UP001431783"/>
    </source>
</evidence>
<proteinExistence type="predicted"/>
<name>A0AAW1TNU2_9CUCU</name>
<reference evidence="1 2" key="1">
    <citation type="submission" date="2023-03" db="EMBL/GenBank/DDBJ databases">
        <title>Genome insight into feeding habits of ladybird beetles.</title>
        <authorList>
            <person name="Li H.-S."/>
            <person name="Huang Y.-H."/>
            <person name="Pang H."/>
        </authorList>
    </citation>
    <scope>NUCLEOTIDE SEQUENCE [LARGE SCALE GENOMIC DNA]</scope>
    <source>
        <strain evidence="1">SYSU_2023b</strain>
        <tissue evidence="1">Whole body</tissue>
    </source>
</reference>
<gene>
    <name evidence="1" type="ORF">WA026_006173</name>
</gene>
<dbReference type="AlphaFoldDB" id="A0AAW1TNU2"/>
<dbReference type="Proteomes" id="UP001431783">
    <property type="component" value="Unassembled WGS sequence"/>
</dbReference>
<sequence>MKMDTTSEFLMNFHNLEGITLKEKTKSFNRLLATHKNITPDVVDSIILQLNPTTYLEETFRIEILLFFKRTSDLLSILIKGNEVGASKVIRQKWFIIELLETFSPGQFVEEIFSQLSVSNRTKILKRIPIHIKDENKIEEIFDRLHLTYGLKVAAVLLMGCSEEKIKEFLKQNNFLLSASRLKSLYDKNPSLITFYFDILKVNEESIDNYRWSNVFHYIANKDPVFFSELSKKFKIYGRNMGRQSTKTFLRSKRSEILEDPLKFGPFLRNDALVRELGEDFPKFYKKGLPKYIDEFSNCQVNSLLKYYAKNKQYDLFYNSFKEKYGKDLWDHRECMDESLIEFIQNKDEREKWIKQFDNRDNYQKYKPKIGYAMARCSVLKSDMCFEDDEFDYSATINERSTIFNTLISTCRLNRDYEALLNILKSFIQRHRNSDVSVFYNFLRKLHEDMDMKKLTEEHWKYINEIITLQLFKKQKIFFPIYVDYIKFMYLQQKPVTELILTLMKESPQILDFSYDNDEFQKMMLESYVNLLPQVEDKNNMLAVQIILCIMKWNKKHSNDSICVHDRQYIINAFEKLKQTEKPEPKTLKAFKYLICRQQENQRVSNLEIMYWENFKNLNDNTLTKWFLKYNPELLRNNLDKVGIMLKNKNVNLIRNLKKYDHLDIPSKITKLCLEELETAESSKRERVVKILIPFMSSKEFILFFKEHTPKVDKVDASGGDEDVRKFYEIQCALAKHLKLRNDMKDTLPDLLKYCRGDVLSSALTSLYSSFYRTPENQLQYALEELNGKAVSVRKHTIFLTAILSPVTNVIAKYRQIEEEEKNISLKQHMFLSCYKYFIQNKIPECWTLLKKYIDQLKKQQKEVKKLLRDAHVIPKMYRADFVECVWQVFNKLKPEKERFDDDMLRLLSSLKNSDIMIMRDEFCMNVIENNLFDVEELALIDSVYNFMKRFVMYGDNVKEKIEFIFKSLRNFKGKFWDTVGKKGRSLRVVNKFCYGICEDLLKDDNNAFNTEFPKLFREAWQKEFTIDETFEEYLFIDFMVLKFDSAGIFDSLPQELSKLYSNCVSKYGSLIISNFKNFLTSCLRVVLKDKDYNLKLIKFLDDFIEAESSPEHCALVIELLPVGRFDEDLQIMYNKLIEKLLQKDHIVRIRLYGKLKNNGNDYYIY</sequence>